<organism evidence="7 8">
    <name type="scientific">Candidatus Abzuiibacterium crystallinum</name>
    <dbReference type="NCBI Taxonomy" id="1974748"/>
    <lineage>
        <taxon>Bacteria</taxon>
        <taxon>Pseudomonadati</taxon>
        <taxon>Candidatus Omnitrophota</taxon>
        <taxon>Candidatus Abzuiibacterium</taxon>
    </lineage>
</organism>
<evidence type="ECO:0000313" key="7">
    <source>
        <dbReference type="EMBL" id="PIQ85962.1"/>
    </source>
</evidence>
<keyword evidence="3 6" id="KW-0812">Transmembrane</keyword>
<accession>A0A2H0LNE7</accession>
<feature type="transmembrane region" description="Helical" evidence="6">
    <location>
        <begin position="100"/>
        <end position="119"/>
    </location>
</feature>
<feature type="transmembrane region" description="Helical" evidence="6">
    <location>
        <begin position="192"/>
        <end position="213"/>
    </location>
</feature>
<dbReference type="PANTHER" id="PTHR42948">
    <property type="entry name" value="TRANSPORTER"/>
    <property type="match status" value="1"/>
</dbReference>
<feature type="transmembrane region" description="Helical" evidence="6">
    <location>
        <begin position="346"/>
        <end position="370"/>
    </location>
</feature>
<keyword evidence="2" id="KW-0813">Transport</keyword>
<keyword evidence="4 6" id="KW-1133">Transmembrane helix</keyword>
<dbReference type="InterPro" id="IPR037272">
    <property type="entry name" value="SNS_sf"/>
</dbReference>
<dbReference type="InterPro" id="IPR000175">
    <property type="entry name" value="Na/ntran_symport"/>
</dbReference>
<evidence type="ECO:0000256" key="3">
    <source>
        <dbReference type="ARBA" id="ARBA00022692"/>
    </source>
</evidence>
<dbReference type="Pfam" id="PF00209">
    <property type="entry name" value="SNF"/>
    <property type="match status" value="2"/>
</dbReference>
<evidence type="ECO:0000256" key="5">
    <source>
        <dbReference type="ARBA" id="ARBA00023136"/>
    </source>
</evidence>
<feature type="transmembrane region" description="Helical" evidence="6">
    <location>
        <begin position="247"/>
        <end position="269"/>
    </location>
</feature>
<feature type="transmembrane region" description="Helical" evidence="6">
    <location>
        <begin position="159"/>
        <end position="180"/>
    </location>
</feature>
<keyword evidence="5 6" id="KW-0472">Membrane</keyword>
<feature type="transmembrane region" description="Helical" evidence="6">
    <location>
        <begin position="452"/>
        <end position="472"/>
    </location>
</feature>
<name>A0A2H0LNE7_9BACT</name>
<evidence type="ECO:0000256" key="2">
    <source>
        <dbReference type="ARBA" id="ARBA00022448"/>
    </source>
</evidence>
<feature type="transmembrane region" description="Helical" evidence="6">
    <location>
        <begin position="20"/>
        <end position="37"/>
    </location>
</feature>
<feature type="transmembrane region" description="Helical" evidence="6">
    <location>
        <begin position="49"/>
        <end position="69"/>
    </location>
</feature>
<evidence type="ECO:0000256" key="6">
    <source>
        <dbReference type="SAM" id="Phobius"/>
    </source>
</evidence>
<protein>
    <submittedName>
        <fullName evidence="7">Sodium:calcium symporter</fullName>
    </submittedName>
</protein>
<feature type="transmembrane region" description="Helical" evidence="6">
    <location>
        <begin position="382"/>
        <end position="404"/>
    </location>
</feature>
<dbReference type="SUPFAM" id="SSF161070">
    <property type="entry name" value="SNF-like"/>
    <property type="match status" value="1"/>
</dbReference>
<dbReference type="Proteomes" id="UP000230859">
    <property type="component" value="Unassembled WGS sequence"/>
</dbReference>
<comment type="subcellular location">
    <subcellularLocation>
        <location evidence="1">Membrane</location>
        <topology evidence="1">Multi-pass membrane protein</topology>
    </subcellularLocation>
</comment>
<dbReference type="PRINTS" id="PR00176">
    <property type="entry name" value="NANEUSMPORT"/>
</dbReference>
<feature type="transmembrane region" description="Helical" evidence="6">
    <location>
        <begin position="492"/>
        <end position="516"/>
    </location>
</feature>
<gene>
    <name evidence="7" type="ORF">COV74_06615</name>
</gene>
<feature type="transmembrane region" description="Helical" evidence="6">
    <location>
        <begin position="316"/>
        <end position="334"/>
    </location>
</feature>
<dbReference type="PANTHER" id="PTHR42948:SF1">
    <property type="entry name" value="TRANSPORTER"/>
    <property type="match status" value="1"/>
</dbReference>
<sequence>MNKRESKSPGKPREQWVTRIGLVLAMAGNAIGLGNFLRFPVQCATNGGGAFMIPYFIAFFLLGIPLMWIEWGVGRFGGKYGHGTTPGMFHYLWQHPMAKYLGAIGITIPFCLILYYTYIVSWTLAYSVFSFTGKYFGVHGHELMANFLSAYQGTVKNQFFNGIGTAYLFFLITFALNIWILSRGLAKGIEWLANWALPTLGVFGIILMIRVFTLGIPDPAMPANSVMNGLAFIWNPDLTALGDIKVWLAATGQVFFTLSVGFGAIQTYASYLKPKDDVALSGLATASANAFAEVIIGGSIAIPVAVAFFGLQGTQAIAKGGSFDLGFFAMPLIFQRLPLGELFGTIWFLLLFLAGITSSVAMAQPMMAFLQEEFKVERKTAAMILGVLMFFLMQPVIFFLGHGFLDEMDFWIGTFGLVVFAIIEVVLFIWVFGADKAWREIMTGADIKIPRFFLFIMKYVTLTYLVVLLGVWLAQDGLDVILMKHVLPENYIYVWFARFLLTGVLILMLVLVHIAWKRKHRIKQVVP</sequence>
<evidence type="ECO:0000256" key="4">
    <source>
        <dbReference type="ARBA" id="ARBA00022989"/>
    </source>
</evidence>
<feature type="transmembrane region" description="Helical" evidence="6">
    <location>
        <begin position="410"/>
        <end position="432"/>
    </location>
</feature>
<dbReference type="PROSITE" id="PS50267">
    <property type="entry name" value="NA_NEUROTRAN_SYMP_3"/>
    <property type="match status" value="1"/>
</dbReference>
<dbReference type="AlphaFoldDB" id="A0A2H0LNE7"/>
<proteinExistence type="predicted"/>
<reference evidence="7 8" key="1">
    <citation type="submission" date="2017-09" db="EMBL/GenBank/DDBJ databases">
        <title>Depth-based differentiation of microbial function through sediment-hosted aquifers and enrichment of novel symbionts in the deep terrestrial subsurface.</title>
        <authorList>
            <person name="Probst A.J."/>
            <person name="Ladd B."/>
            <person name="Jarett J.K."/>
            <person name="Geller-Mcgrath D.E."/>
            <person name="Sieber C.M."/>
            <person name="Emerson J.B."/>
            <person name="Anantharaman K."/>
            <person name="Thomas B.C."/>
            <person name="Malmstrom R."/>
            <person name="Stieglmeier M."/>
            <person name="Klingl A."/>
            <person name="Woyke T."/>
            <person name="Ryan C.M."/>
            <person name="Banfield J.F."/>
        </authorList>
    </citation>
    <scope>NUCLEOTIDE SEQUENCE [LARGE SCALE GENOMIC DNA]</scope>
    <source>
        <strain evidence="7">CG11_big_fil_rev_8_21_14_0_20_45_26</strain>
    </source>
</reference>
<dbReference type="EMBL" id="PCVY01000056">
    <property type="protein sequence ID" value="PIQ85962.1"/>
    <property type="molecule type" value="Genomic_DNA"/>
</dbReference>
<evidence type="ECO:0000313" key="8">
    <source>
        <dbReference type="Proteomes" id="UP000230859"/>
    </source>
</evidence>
<comment type="caution">
    <text evidence="7">The sequence shown here is derived from an EMBL/GenBank/DDBJ whole genome shotgun (WGS) entry which is preliminary data.</text>
</comment>
<dbReference type="NCBIfam" id="NF037979">
    <property type="entry name" value="Na_transp"/>
    <property type="match status" value="1"/>
</dbReference>
<feature type="transmembrane region" description="Helical" evidence="6">
    <location>
        <begin position="289"/>
        <end position="309"/>
    </location>
</feature>
<evidence type="ECO:0000256" key="1">
    <source>
        <dbReference type="ARBA" id="ARBA00004141"/>
    </source>
</evidence>
<dbReference type="GO" id="GO:0016020">
    <property type="term" value="C:membrane"/>
    <property type="evidence" value="ECO:0007669"/>
    <property type="project" value="UniProtKB-SubCell"/>
</dbReference>